<reference evidence="1" key="1">
    <citation type="submission" date="2022-07" db="EMBL/GenBank/DDBJ databases">
        <title>Genome Sequence of Phlebia brevispora.</title>
        <authorList>
            <person name="Buettner E."/>
        </authorList>
    </citation>
    <scope>NUCLEOTIDE SEQUENCE</scope>
    <source>
        <strain evidence="1">MPL23</strain>
    </source>
</reference>
<organism evidence="1 2">
    <name type="scientific">Phlebia brevispora</name>
    <dbReference type="NCBI Taxonomy" id="194682"/>
    <lineage>
        <taxon>Eukaryota</taxon>
        <taxon>Fungi</taxon>
        <taxon>Dikarya</taxon>
        <taxon>Basidiomycota</taxon>
        <taxon>Agaricomycotina</taxon>
        <taxon>Agaricomycetes</taxon>
        <taxon>Polyporales</taxon>
        <taxon>Meruliaceae</taxon>
        <taxon>Phlebia</taxon>
    </lineage>
</organism>
<proteinExistence type="predicted"/>
<accession>A0ACC1RRZ8</accession>
<evidence type="ECO:0000313" key="2">
    <source>
        <dbReference type="Proteomes" id="UP001148662"/>
    </source>
</evidence>
<sequence>MRAAIVRSAILRNNGTPIPHFPLPATADEAYALRARNLAQALPSLTDRGIDSSLMSDIEDVSQAINDLLLDTDDTDSEGSIAPAQDDLQDPFSEEPDLDEQTQHWDSTRAGEGIHGSSHSNSEASVMHSALDFDSVPSSSSQQSLNEQTLSRVLYELEHTAPKLDQLGTWLEGVHLALGSTQEVRRMERLKASFHSLISQFDRLAIEAGTSVMDVPEFPALPAVPALRTSTPPAQPTKRSKRRADDIIGPSPEKRASKRHDSHAPH</sequence>
<dbReference type="EMBL" id="JANHOG010002395">
    <property type="protein sequence ID" value="KAJ3523871.1"/>
    <property type="molecule type" value="Genomic_DNA"/>
</dbReference>
<dbReference type="Proteomes" id="UP001148662">
    <property type="component" value="Unassembled WGS sequence"/>
</dbReference>
<evidence type="ECO:0000313" key="1">
    <source>
        <dbReference type="EMBL" id="KAJ3523871.1"/>
    </source>
</evidence>
<gene>
    <name evidence="1" type="ORF">NM688_g8654</name>
</gene>
<name>A0ACC1RRZ8_9APHY</name>
<keyword evidence="2" id="KW-1185">Reference proteome</keyword>
<comment type="caution">
    <text evidence="1">The sequence shown here is derived from an EMBL/GenBank/DDBJ whole genome shotgun (WGS) entry which is preliminary data.</text>
</comment>
<protein>
    <submittedName>
        <fullName evidence="1">Uncharacterized protein</fullName>
    </submittedName>
</protein>